<dbReference type="Proteomes" id="UP000299102">
    <property type="component" value="Unassembled WGS sequence"/>
</dbReference>
<proteinExistence type="predicted"/>
<accession>A0A4C1TXP3</accession>
<evidence type="ECO:0000313" key="2">
    <source>
        <dbReference type="Proteomes" id="UP000299102"/>
    </source>
</evidence>
<comment type="caution">
    <text evidence="1">The sequence shown here is derived from an EMBL/GenBank/DDBJ whole genome shotgun (WGS) entry which is preliminary data.</text>
</comment>
<reference evidence="1 2" key="1">
    <citation type="journal article" date="2019" name="Commun. Biol.">
        <title>The bagworm genome reveals a unique fibroin gene that provides high tensile strength.</title>
        <authorList>
            <person name="Kono N."/>
            <person name="Nakamura H."/>
            <person name="Ohtoshi R."/>
            <person name="Tomita M."/>
            <person name="Numata K."/>
            <person name="Arakawa K."/>
        </authorList>
    </citation>
    <scope>NUCLEOTIDE SEQUENCE [LARGE SCALE GENOMIC DNA]</scope>
</reference>
<evidence type="ECO:0000313" key="1">
    <source>
        <dbReference type="EMBL" id="GBP18644.1"/>
    </source>
</evidence>
<dbReference type="EMBL" id="BGZK01000099">
    <property type="protein sequence ID" value="GBP18644.1"/>
    <property type="molecule type" value="Genomic_DNA"/>
</dbReference>
<dbReference type="AlphaFoldDB" id="A0A4C1TXP3"/>
<name>A0A4C1TXP3_EUMVA</name>
<protein>
    <submittedName>
        <fullName evidence="1">Uncharacterized protein</fullName>
    </submittedName>
</protein>
<keyword evidence="2" id="KW-1185">Reference proteome</keyword>
<organism evidence="1 2">
    <name type="scientific">Eumeta variegata</name>
    <name type="common">Bagworm moth</name>
    <name type="synonym">Eumeta japonica</name>
    <dbReference type="NCBI Taxonomy" id="151549"/>
    <lineage>
        <taxon>Eukaryota</taxon>
        <taxon>Metazoa</taxon>
        <taxon>Ecdysozoa</taxon>
        <taxon>Arthropoda</taxon>
        <taxon>Hexapoda</taxon>
        <taxon>Insecta</taxon>
        <taxon>Pterygota</taxon>
        <taxon>Neoptera</taxon>
        <taxon>Endopterygota</taxon>
        <taxon>Lepidoptera</taxon>
        <taxon>Glossata</taxon>
        <taxon>Ditrysia</taxon>
        <taxon>Tineoidea</taxon>
        <taxon>Psychidae</taxon>
        <taxon>Oiketicinae</taxon>
        <taxon>Eumeta</taxon>
    </lineage>
</organism>
<sequence>MFKDFVHLTNTDAYACPNLLIGHSFVSHCHEPHSTDIVFDHRRRRTSVRQIVSQISTTTCELVKLVINPGREWSFIMKGQPKSSMAFSLA</sequence>
<gene>
    <name evidence="1" type="ORF">EVAR_14414_1</name>
</gene>